<keyword evidence="6" id="KW-0804">Transcription</keyword>
<evidence type="ECO:0000313" key="13">
    <source>
        <dbReference type="Proteomes" id="UP000516437"/>
    </source>
</evidence>
<keyword evidence="4" id="KW-0238">DNA-binding</keyword>
<dbReference type="Pfam" id="PF20452">
    <property type="entry name" value="Calmod_bind_C"/>
    <property type="match status" value="1"/>
</dbReference>
<evidence type="ECO:0000256" key="4">
    <source>
        <dbReference type="ARBA" id="ARBA00023125"/>
    </source>
</evidence>
<evidence type="ECO:0000256" key="6">
    <source>
        <dbReference type="ARBA" id="ARBA00023163"/>
    </source>
</evidence>
<evidence type="ECO:0000256" key="3">
    <source>
        <dbReference type="ARBA" id="ARBA00023015"/>
    </source>
</evidence>
<evidence type="ECO:0000259" key="9">
    <source>
        <dbReference type="Pfam" id="PF07887"/>
    </source>
</evidence>
<evidence type="ECO:0000256" key="7">
    <source>
        <dbReference type="ARBA" id="ARBA00023242"/>
    </source>
</evidence>
<feature type="domain" description="Calmodulin binding protein central" evidence="10">
    <location>
        <begin position="264"/>
        <end position="328"/>
    </location>
</feature>
<dbReference type="Pfam" id="PF07887">
    <property type="entry name" value="Calmodulin_bind"/>
    <property type="match status" value="1"/>
</dbReference>
<dbReference type="AlphaFoldDB" id="A0A6A1UP79"/>
<dbReference type="PANTHER" id="PTHR31713:SF43">
    <property type="entry name" value="CALMODULIN-BINDING PROTEIN 60 G"/>
    <property type="match status" value="1"/>
</dbReference>
<evidence type="ECO:0000256" key="5">
    <source>
        <dbReference type="ARBA" id="ARBA00023159"/>
    </source>
</evidence>
<keyword evidence="5" id="KW-0010">Activator</keyword>
<dbReference type="GO" id="GO:0005516">
    <property type="term" value="F:calmodulin binding"/>
    <property type="evidence" value="ECO:0007669"/>
    <property type="project" value="InterPro"/>
</dbReference>
<gene>
    <name evidence="12" type="ORF">CJ030_MR8G002379</name>
</gene>
<evidence type="ECO:0000256" key="8">
    <source>
        <dbReference type="SAM" id="MobiDB-lite"/>
    </source>
</evidence>
<keyword evidence="3" id="KW-0805">Transcription regulation</keyword>
<accession>A0A6A1UP79</accession>
<dbReference type="Pfam" id="PF20451">
    <property type="entry name" value="Calmod_bind_M"/>
    <property type="match status" value="1"/>
</dbReference>
<dbReference type="InterPro" id="IPR046831">
    <property type="entry name" value="Calmodulin_bind_N"/>
</dbReference>
<evidence type="ECO:0000259" key="11">
    <source>
        <dbReference type="Pfam" id="PF20452"/>
    </source>
</evidence>
<keyword evidence="13" id="KW-1185">Reference proteome</keyword>
<dbReference type="InterPro" id="IPR046829">
    <property type="entry name" value="Calmod_bind_C"/>
</dbReference>
<comment type="subcellular location">
    <subcellularLocation>
        <location evidence="1">Nucleus</location>
    </subcellularLocation>
</comment>
<keyword evidence="7" id="KW-0539">Nucleus</keyword>
<dbReference type="OrthoDB" id="748178at2759"/>
<dbReference type="Proteomes" id="UP000516437">
    <property type="component" value="Chromosome 8"/>
</dbReference>
<dbReference type="InterPro" id="IPR046830">
    <property type="entry name" value="Calmod_bind_M"/>
</dbReference>
<evidence type="ECO:0000313" key="12">
    <source>
        <dbReference type="EMBL" id="KAB1202122.1"/>
    </source>
</evidence>
<dbReference type="GO" id="GO:0005634">
    <property type="term" value="C:nucleus"/>
    <property type="evidence" value="ECO:0007669"/>
    <property type="project" value="UniProtKB-SubCell"/>
</dbReference>
<evidence type="ECO:0008006" key="14">
    <source>
        <dbReference type="Google" id="ProtNLM"/>
    </source>
</evidence>
<evidence type="ECO:0000259" key="10">
    <source>
        <dbReference type="Pfam" id="PF20451"/>
    </source>
</evidence>
<name>A0A6A1UP79_9ROSI</name>
<reference evidence="12 13" key="1">
    <citation type="journal article" date="2019" name="Plant Biotechnol. J.">
        <title>The red bayberry genome and genetic basis of sex determination.</title>
        <authorList>
            <person name="Jia H.M."/>
            <person name="Jia H.J."/>
            <person name="Cai Q.L."/>
            <person name="Wang Y."/>
            <person name="Zhao H.B."/>
            <person name="Yang W.F."/>
            <person name="Wang G.Y."/>
            <person name="Li Y.H."/>
            <person name="Zhan D.L."/>
            <person name="Shen Y.T."/>
            <person name="Niu Q.F."/>
            <person name="Chang L."/>
            <person name="Qiu J."/>
            <person name="Zhao L."/>
            <person name="Xie H.B."/>
            <person name="Fu W.Y."/>
            <person name="Jin J."/>
            <person name="Li X.W."/>
            <person name="Jiao Y."/>
            <person name="Zhou C.C."/>
            <person name="Tu T."/>
            <person name="Chai C.Y."/>
            <person name="Gao J.L."/>
            <person name="Fan L.J."/>
            <person name="van de Weg E."/>
            <person name="Wang J.Y."/>
            <person name="Gao Z.S."/>
        </authorList>
    </citation>
    <scope>NUCLEOTIDE SEQUENCE [LARGE SCALE GENOMIC DNA]</scope>
    <source>
        <tissue evidence="12">Leaves</tissue>
    </source>
</reference>
<dbReference type="GO" id="GO:0003700">
    <property type="term" value="F:DNA-binding transcription factor activity"/>
    <property type="evidence" value="ECO:0007669"/>
    <property type="project" value="TreeGrafter"/>
</dbReference>
<sequence>MVQKRRFDEGNDGCGQSKQKQELQIKMRDFRRVISNPALNPNVLEPFLRKVLRMILDQLEQGITFEDMFEPKDYHYQLFRGRLTMVFYRRPSLDQAGTSGVRSLHLHFVNQLPPTVYTDNRIETEDGAPIGIELIDTRSRTVVRSGPLSSLKIDIVVLDGDFGSNGQEDWTEHEFNANIQRERQGKRPLLVGDRTVTLLEGVGYIGEIHFTDNSSWGRSQKFRLGAIAAQKSSGEVKIREARSEAFRVKDHRGESNKKHKTPSLGDEIWRLNKIARDGKRHKKLVASGIQTVNDLLLQYAMNPSNIRKLFLRSSDKACESIIKQAMTCVENDDRLSTYHRAGESVSLHFNSIYQVIAATFGGQNYCTVDTLTSDQKHVVEIVKQEAYRDLNAWVPFNDMSTVSFSTPPGDAQHGPFAFVVPEQGLEFDLPVTYQDQRETWMSFNQSPYSEPHMNAAEMGNQFETSAAQDGDLMLRNTSVMEDPFFPLCNGDLCIPVTWGLGNDFLFASSNQAEHILRTAKPKVAWSMIRALFKFRAVRSYWPLIIKNVLISKLSLEERKQGTKKEVSSTQCVD</sequence>
<proteinExistence type="inferred from homology"/>
<dbReference type="GO" id="GO:0043565">
    <property type="term" value="F:sequence-specific DNA binding"/>
    <property type="evidence" value="ECO:0007669"/>
    <property type="project" value="TreeGrafter"/>
</dbReference>
<evidence type="ECO:0000256" key="1">
    <source>
        <dbReference type="ARBA" id="ARBA00004123"/>
    </source>
</evidence>
<feature type="domain" description="Calmodulin binding protein C-terminal" evidence="11">
    <location>
        <begin position="338"/>
        <end position="392"/>
    </location>
</feature>
<protein>
    <recommendedName>
        <fullName evidence="14">Calmodulin-binding protein 60 D</fullName>
    </recommendedName>
</protein>
<dbReference type="GO" id="GO:0080142">
    <property type="term" value="P:regulation of salicylic acid biosynthetic process"/>
    <property type="evidence" value="ECO:0007669"/>
    <property type="project" value="TreeGrafter"/>
</dbReference>
<organism evidence="12 13">
    <name type="scientific">Morella rubra</name>
    <name type="common">Chinese bayberry</name>
    <dbReference type="NCBI Taxonomy" id="262757"/>
    <lineage>
        <taxon>Eukaryota</taxon>
        <taxon>Viridiplantae</taxon>
        <taxon>Streptophyta</taxon>
        <taxon>Embryophyta</taxon>
        <taxon>Tracheophyta</taxon>
        <taxon>Spermatophyta</taxon>
        <taxon>Magnoliopsida</taxon>
        <taxon>eudicotyledons</taxon>
        <taxon>Gunneridae</taxon>
        <taxon>Pentapetalae</taxon>
        <taxon>rosids</taxon>
        <taxon>fabids</taxon>
        <taxon>Fagales</taxon>
        <taxon>Myricaceae</taxon>
        <taxon>Morella</taxon>
    </lineage>
</organism>
<comment type="similarity">
    <text evidence="2">Belongs to the plant ACBP60 protein family.</text>
</comment>
<evidence type="ECO:0000256" key="2">
    <source>
        <dbReference type="ARBA" id="ARBA00007214"/>
    </source>
</evidence>
<feature type="region of interest" description="Disordered" evidence="8">
    <location>
        <begin position="1"/>
        <end position="21"/>
    </location>
</feature>
<dbReference type="PANTHER" id="PTHR31713">
    <property type="entry name" value="OS02G0177800 PROTEIN"/>
    <property type="match status" value="1"/>
</dbReference>
<feature type="domain" description="Calmodulin binding protein-like N-terminal" evidence="9">
    <location>
        <begin position="104"/>
        <end position="251"/>
    </location>
</feature>
<comment type="caution">
    <text evidence="12">The sequence shown here is derived from an EMBL/GenBank/DDBJ whole genome shotgun (WGS) entry which is preliminary data.</text>
</comment>
<dbReference type="InterPro" id="IPR012416">
    <property type="entry name" value="CBP60"/>
</dbReference>
<dbReference type="EMBL" id="RXIC02000026">
    <property type="protein sequence ID" value="KAB1202122.1"/>
    <property type="molecule type" value="Genomic_DNA"/>
</dbReference>